<keyword evidence="1" id="KW-1133">Transmembrane helix</keyword>
<keyword evidence="1" id="KW-0812">Transmembrane</keyword>
<feature type="transmembrane region" description="Helical" evidence="1">
    <location>
        <begin position="20"/>
        <end position="41"/>
    </location>
</feature>
<dbReference type="Proteomes" id="UP000015105">
    <property type="component" value="Chromosome 4D"/>
</dbReference>
<reference evidence="2" key="5">
    <citation type="journal article" date="2021" name="G3 (Bethesda)">
        <title>Aegilops tauschii genome assembly Aet v5.0 features greater sequence contiguity and improved annotation.</title>
        <authorList>
            <person name="Wang L."/>
            <person name="Zhu T."/>
            <person name="Rodriguez J.C."/>
            <person name="Deal K.R."/>
            <person name="Dubcovsky J."/>
            <person name="McGuire P.E."/>
            <person name="Lux T."/>
            <person name="Spannagl M."/>
            <person name="Mayer K.F.X."/>
            <person name="Baldrich P."/>
            <person name="Meyers B.C."/>
            <person name="Huo N."/>
            <person name="Gu Y.Q."/>
            <person name="Zhou H."/>
            <person name="Devos K.M."/>
            <person name="Bennetzen J.L."/>
            <person name="Unver T."/>
            <person name="Budak H."/>
            <person name="Gulick P.J."/>
            <person name="Galiba G."/>
            <person name="Kalapos B."/>
            <person name="Nelson D.R."/>
            <person name="Li P."/>
            <person name="You F.M."/>
            <person name="Luo M.C."/>
            <person name="Dvorak J."/>
        </authorList>
    </citation>
    <scope>NUCLEOTIDE SEQUENCE [LARGE SCALE GENOMIC DNA]</scope>
    <source>
        <strain evidence="2">cv. AL8/78</strain>
    </source>
</reference>
<dbReference type="AlphaFoldDB" id="A0A453HZW7"/>
<dbReference type="Gramene" id="AET4Gv20377500.15">
    <property type="protein sequence ID" value="AET4Gv20377500.15"/>
    <property type="gene ID" value="AET4Gv20377500"/>
</dbReference>
<organism evidence="2 3">
    <name type="scientific">Aegilops tauschii subsp. strangulata</name>
    <name type="common">Goatgrass</name>
    <dbReference type="NCBI Taxonomy" id="200361"/>
    <lineage>
        <taxon>Eukaryota</taxon>
        <taxon>Viridiplantae</taxon>
        <taxon>Streptophyta</taxon>
        <taxon>Embryophyta</taxon>
        <taxon>Tracheophyta</taxon>
        <taxon>Spermatophyta</taxon>
        <taxon>Magnoliopsida</taxon>
        <taxon>Liliopsida</taxon>
        <taxon>Poales</taxon>
        <taxon>Poaceae</taxon>
        <taxon>BOP clade</taxon>
        <taxon>Pooideae</taxon>
        <taxon>Triticodae</taxon>
        <taxon>Triticeae</taxon>
        <taxon>Triticinae</taxon>
        <taxon>Aegilops</taxon>
    </lineage>
</organism>
<dbReference type="EnsemblPlants" id="AET4Gv20377500.15">
    <property type="protein sequence ID" value="AET4Gv20377500.15"/>
    <property type="gene ID" value="AET4Gv20377500"/>
</dbReference>
<reference evidence="2" key="4">
    <citation type="submission" date="2019-03" db="UniProtKB">
        <authorList>
            <consortium name="EnsemblPlants"/>
        </authorList>
    </citation>
    <scope>IDENTIFICATION</scope>
</reference>
<name>A0A453HZW7_AEGTS</name>
<proteinExistence type="predicted"/>
<evidence type="ECO:0000313" key="2">
    <source>
        <dbReference type="EnsemblPlants" id="AET4Gv20377500.15"/>
    </source>
</evidence>
<feature type="transmembrane region" description="Helical" evidence="1">
    <location>
        <begin position="53"/>
        <end position="73"/>
    </location>
</feature>
<accession>A0A453HZW7</accession>
<reference evidence="3" key="1">
    <citation type="journal article" date="2014" name="Science">
        <title>Ancient hybridizations among the ancestral genomes of bread wheat.</title>
        <authorList>
            <consortium name="International Wheat Genome Sequencing Consortium,"/>
            <person name="Marcussen T."/>
            <person name="Sandve S.R."/>
            <person name="Heier L."/>
            <person name="Spannagl M."/>
            <person name="Pfeifer M."/>
            <person name="Jakobsen K.S."/>
            <person name="Wulff B.B."/>
            <person name="Steuernagel B."/>
            <person name="Mayer K.F."/>
            <person name="Olsen O.A."/>
        </authorList>
    </citation>
    <scope>NUCLEOTIDE SEQUENCE [LARGE SCALE GENOMIC DNA]</scope>
    <source>
        <strain evidence="3">cv. AL8/78</strain>
    </source>
</reference>
<evidence type="ECO:0000256" key="1">
    <source>
        <dbReference type="SAM" id="Phobius"/>
    </source>
</evidence>
<keyword evidence="3" id="KW-1185">Reference proteome</keyword>
<protein>
    <submittedName>
        <fullName evidence="2">Uncharacterized protein</fullName>
    </submittedName>
</protein>
<reference evidence="3" key="2">
    <citation type="journal article" date="2017" name="Nat. Plants">
        <title>The Aegilops tauschii genome reveals multiple impacts of transposons.</title>
        <authorList>
            <person name="Zhao G."/>
            <person name="Zou C."/>
            <person name="Li K."/>
            <person name="Wang K."/>
            <person name="Li T."/>
            <person name="Gao L."/>
            <person name="Zhang X."/>
            <person name="Wang H."/>
            <person name="Yang Z."/>
            <person name="Liu X."/>
            <person name="Jiang W."/>
            <person name="Mao L."/>
            <person name="Kong X."/>
            <person name="Jiao Y."/>
            <person name="Jia J."/>
        </authorList>
    </citation>
    <scope>NUCLEOTIDE SEQUENCE [LARGE SCALE GENOMIC DNA]</scope>
    <source>
        <strain evidence="3">cv. AL8/78</strain>
    </source>
</reference>
<keyword evidence="1" id="KW-0472">Membrane</keyword>
<evidence type="ECO:0000313" key="3">
    <source>
        <dbReference type="Proteomes" id="UP000015105"/>
    </source>
</evidence>
<sequence length="95" mass="10480">RLKANFFEREGALSETISLLGTIIHILVDIVHQTMCFLLTVMQIMAAPRYTEAAMVLTVVVLAAAGYLALPIFHLENAMAIKMQVVESNSSALFR</sequence>
<reference evidence="2" key="3">
    <citation type="journal article" date="2017" name="Nature">
        <title>Genome sequence of the progenitor of the wheat D genome Aegilops tauschii.</title>
        <authorList>
            <person name="Luo M.C."/>
            <person name="Gu Y.Q."/>
            <person name="Puiu D."/>
            <person name="Wang H."/>
            <person name="Twardziok S.O."/>
            <person name="Deal K.R."/>
            <person name="Huo N."/>
            <person name="Zhu T."/>
            <person name="Wang L."/>
            <person name="Wang Y."/>
            <person name="McGuire P.E."/>
            <person name="Liu S."/>
            <person name="Long H."/>
            <person name="Ramasamy R.K."/>
            <person name="Rodriguez J.C."/>
            <person name="Van S.L."/>
            <person name="Yuan L."/>
            <person name="Wang Z."/>
            <person name="Xia Z."/>
            <person name="Xiao L."/>
            <person name="Anderson O.D."/>
            <person name="Ouyang S."/>
            <person name="Liang Y."/>
            <person name="Zimin A.V."/>
            <person name="Pertea G."/>
            <person name="Qi P."/>
            <person name="Bennetzen J.L."/>
            <person name="Dai X."/>
            <person name="Dawson M.W."/>
            <person name="Muller H.G."/>
            <person name="Kugler K."/>
            <person name="Rivarola-Duarte L."/>
            <person name="Spannagl M."/>
            <person name="Mayer K.F.X."/>
            <person name="Lu F.H."/>
            <person name="Bevan M.W."/>
            <person name="Leroy P."/>
            <person name="Li P."/>
            <person name="You F.M."/>
            <person name="Sun Q."/>
            <person name="Liu Z."/>
            <person name="Lyons E."/>
            <person name="Wicker T."/>
            <person name="Salzberg S.L."/>
            <person name="Devos K.M."/>
            <person name="Dvorak J."/>
        </authorList>
    </citation>
    <scope>NUCLEOTIDE SEQUENCE [LARGE SCALE GENOMIC DNA]</scope>
    <source>
        <strain evidence="2">cv. AL8/78</strain>
    </source>
</reference>